<dbReference type="KEGG" id="fgi:OP10G_3936"/>
<name>A0A068NYR9_FIMGI</name>
<keyword evidence="4" id="KW-1185">Reference proteome</keyword>
<dbReference type="HOGENOM" id="CLU_130902_2_1_0"/>
<organism evidence="3 4">
    <name type="scientific">Fimbriimonas ginsengisoli Gsoil 348</name>
    <dbReference type="NCBI Taxonomy" id="661478"/>
    <lineage>
        <taxon>Bacteria</taxon>
        <taxon>Bacillati</taxon>
        <taxon>Armatimonadota</taxon>
        <taxon>Fimbriimonadia</taxon>
        <taxon>Fimbriimonadales</taxon>
        <taxon>Fimbriimonadaceae</taxon>
        <taxon>Fimbriimonas</taxon>
    </lineage>
</organism>
<dbReference type="RefSeq" id="WP_025228787.1">
    <property type="nucleotide sequence ID" value="NZ_CP007139.1"/>
</dbReference>
<dbReference type="STRING" id="661478.OP10G_3936"/>
<dbReference type="eggNOG" id="COG3795">
    <property type="taxonomic scope" value="Bacteria"/>
</dbReference>
<sequence>MQFLCLGYLDIDTFDRVPEAEKSAVLSKCFAQCVPFRATGKVVAEEGLQSPRLAKTIRPRRGQPSVTDGPFIETKEQLGSFFIVEAENIDEAVEIASLHPAALFGEEYGFGIEVRPIQ</sequence>
<dbReference type="PANTHER" id="PTHR35174">
    <property type="entry name" value="BLL7171 PROTEIN-RELATED"/>
    <property type="match status" value="1"/>
</dbReference>
<dbReference type="EMBL" id="CP007139">
    <property type="protein sequence ID" value="AIE87304.1"/>
    <property type="molecule type" value="Genomic_DNA"/>
</dbReference>
<evidence type="ECO:0000259" key="2">
    <source>
        <dbReference type="Pfam" id="PF03795"/>
    </source>
</evidence>
<dbReference type="InterPro" id="IPR011008">
    <property type="entry name" value="Dimeric_a/b-barrel"/>
</dbReference>
<dbReference type="Proteomes" id="UP000027982">
    <property type="component" value="Chromosome"/>
</dbReference>
<dbReference type="PANTHER" id="PTHR35174:SF3">
    <property type="entry name" value="BLL7171 PROTEIN"/>
    <property type="match status" value="1"/>
</dbReference>
<evidence type="ECO:0000313" key="4">
    <source>
        <dbReference type="Proteomes" id="UP000027982"/>
    </source>
</evidence>
<dbReference type="SUPFAM" id="SSF54909">
    <property type="entry name" value="Dimeric alpha+beta barrel"/>
    <property type="match status" value="1"/>
</dbReference>
<feature type="domain" description="YCII-related" evidence="2">
    <location>
        <begin position="1"/>
        <end position="103"/>
    </location>
</feature>
<proteinExistence type="inferred from homology"/>
<dbReference type="OrthoDB" id="9807535at2"/>
<protein>
    <recommendedName>
        <fullName evidence="2">YCII-related domain-containing protein</fullName>
    </recommendedName>
</protein>
<dbReference type="Pfam" id="PF03795">
    <property type="entry name" value="YCII"/>
    <property type="match status" value="1"/>
</dbReference>
<evidence type="ECO:0000256" key="1">
    <source>
        <dbReference type="ARBA" id="ARBA00007689"/>
    </source>
</evidence>
<dbReference type="Gene3D" id="3.30.70.1060">
    <property type="entry name" value="Dimeric alpha+beta barrel"/>
    <property type="match status" value="1"/>
</dbReference>
<gene>
    <name evidence="3" type="ORF">OP10G_3936</name>
</gene>
<comment type="similarity">
    <text evidence="1">Belongs to the YciI family.</text>
</comment>
<dbReference type="InterPro" id="IPR005545">
    <property type="entry name" value="YCII"/>
</dbReference>
<dbReference type="AlphaFoldDB" id="A0A068NYR9"/>
<accession>A0A068NYR9</accession>
<reference evidence="3 4" key="1">
    <citation type="journal article" date="2014" name="PLoS ONE">
        <title>The first complete genome sequence of the class fimbriimonadia in the phylum armatimonadetes.</title>
        <authorList>
            <person name="Hu Z.Y."/>
            <person name="Wang Y.Z."/>
            <person name="Im W.T."/>
            <person name="Wang S.Y."/>
            <person name="Zhao G.P."/>
            <person name="Zheng H.J."/>
            <person name="Quan Z.X."/>
        </authorList>
    </citation>
    <scope>NUCLEOTIDE SEQUENCE [LARGE SCALE GENOMIC DNA]</scope>
    <source>
        <strain evidence="3">Gsoil 348</strain>
    </source>
</reference>
<evidence type="ECO:0000313" key="3">
    <source>
        <dbReference type="EMBL" id="AIE87304.1"/>
    </source>
</evidence>